<sequence>MSHARILFIPTHATLPARFLLVDREGRVVARGELDPHQAEAPPSIRTIAVAPGADVMTRWLDLPPCNMAQARAAARWALRDQAAGEVDGLDVALSAAPADGGLRLTAAVSSKLLQAWLRWMETFDIRPDAVVPDNLCLPAPLEAETWTAAQMGADVALRGPTFAVTVQPDLVEAMAAGRALDWLEGEALEAALAAGAMAAPVDLLQVHDRRERGQAAKGWRLAAGLAAALLISPLIMMAAEGLRDRAAADGAGAEARIGAVKLYPELATTKDAAAEALRRLDAGPPPGGTARAMSAVFAAVERVPGAELDDATLGGEGLRVTMNHAAFNDLDAVRADLAEAGLAVVDETSAEEGGRMISTLTIGGDR</sequence>
<dbReference type="InterPro" id="IPR024230">
    <property type="entry name" value="GspL_cyto_dom"/>
</dbReference>
<evidence type="ECO:0000313" key="2">
    <source>
        <dbReference type="EMBL" id="ANF54572.1"/>
    </source>
</evidence>
<dbReference type="GO" id="GO:0015628">
    <property type="term" value="P:protein secretion by the type II secretion system"/>
    <property type="evidence" value="ECO:0007669"/>
    <property type="project" value="InterPro"/>
</dbReference>
<dbReference type="GO" id="GO:0015627">
    <property type="term" value="C:type II protein secretion system complex"/>
    <property type="evidence" value="ECO:0007669"/>
    <property type="project" value="InterPro"/>
</dbReference>
<dbReference type="GO" id="GO:0009276">
    <property type="term" value="C:Gram-negative-bacterium-type cell wall"/>
    <property type="evidence" value="ECO:0007669"/>
    <property type="project" value="InterPro"/>
</dbReference>
<gene>
    <name evidence="2" type="ORF">DA69_07355</name>
</gene>
<dbReference type="KEGG" id="bne:DA69_07355"/>
<dbReference type="AlphaFoldDB" id="A0A172Y5Z1"/>
<dbReference type="InterPro" id="IPR043129">
    <property type="entry name" value="ATPase_NBD"/>
</dbReference>
<proteinExistence type="predicted"/>
<dbReference type="NCBIfam" id="TIGR01709">
    <property type="entry name" value="typeII_sec_gspL"/>
    <property type="match status" value="1"/>
</dbReference>
<keyword evidence="3" id="KW-1185">Reference proteome</keyword>
<dbReference type="InterPro" id="IPR007812">
    <property type="entry name" value="T2SS_protein-GspL"/>
</dbReference>
<protein>
    <recommendedName>
        <fullName evidence="1">GspL cytoplasmic actin-ATPase-like domain-containing protein</fullName>
    </recommendedName>
</protein>
<dbReference type="eggNOG" id="COG3297">
    <property type="taxonomic scope" value="Bacteria"/>
</dbReference>
<feature type="domain" description="GspL cytoplasmic actin-ATPase-like" evidence="1">
    <location>
        <begin position="51"/>
        <end position="163"/>
    </location>
</feature>
<accession>A0A172Y5Z1</accession>
<dbReference type="RefSeq" id="WP_025978130.1">
    <property type="nucleotide sequence ID" value="NZ_CP015614.1"/>
</dbReference>
<evidence type="ECO:0000259" key="1">
    <source>
        <dbReference type="Pfam" id="PF05134"/>
    </source>
</evidence>
<dbReference type="STRING" id="588932.DA69_07355"/>
<evidence type="ECO:0000313" key="3">
    <source>
        <dbReference type="Proteomes" id="UP000077603"/>
    </source>
</evidence>
<dbReference type="SUPFAM" id="SSF53067">
    <property type="entry name" value="Actin-like ATPase domain"/>
    <property type="match status" value="1"/>
</dbReference>
<reference evidence="2 3" key="1">
    <citation type="journal article" date="2014" name="Genome Announc.">
        <title>Genome Sequence of a Promising Hydrogen-Producing Facultative Anaerobic Bacterium, Brevundimonas naejangsanensis Strain B1.</title>
        <authorList>
            <person name="Su H."/>
            <person name="Zhang T."/>
            <person name="Bao M."/>
            <person name="Jiang Y."/>
            <person name="Wang Y."/>
            <person name="Tan T."/>
        </authorList>
    </citation>
    <scope>NUCLEOTIDE SEQUENCE [LARGE SCALE GENOMIC DNA]</scope>
    <source>
        <strain evidence="2 3">B1</strain>
    </source>
</reference>
<dbReference type="Pfam" id="PF05134">
    <property type="entry name" value="T2SSL"/>
    <property type="match status" value="1"/>
</dbReference>
<dbReference type="Gene3D" id="3.30.420.380">
    <property type="match status" value="1"/>
</dbReference>
<dbReference type="EMBL" id="CP015614">
    <property type="protein sequence ID" value="ANF54572.1"/>
    <property type="molecule type" value="Genomic_DNA"/>
</dbReference>
<dbReference type="Proteomes" id="UP000077603">
    <property type="component" value="Chromosome"/>
</dbReference>
<organism evidence="2 3">
    <name type="scientific">Brevundimonas naejangsanensis</name>
    <dbReference type="NCBI Taxonomy" id="588932"/>
    <lineage>
        <taxon>Bacteria</taxon>
        <taxon>Pseudomonadati</taxon>
        <taxon>Pseudomonadota</taxon>
        <taxon>Alphaproteobacteria</taxon>
        <taxon>Caulobacterales</taxon>
        <taxon>Caulobacteraceae</taxon>
        <taxon>Brevundimonas</taxon>
    </lineage>
</organism>
<name>A0A172Y5Z1_9CAUL</name>